<evidence type="ECO:0000313" key="1">
    <source>
        <dbReference type="EMBL" id="CAA7600732.1"/>
    </source>
</evidence>
<evidence type="ECO:0000313" key="2">
    <source>
        <dbReference type="EMBL" id="CEJ06159.1"/>
    </source>
</evidence>
<dbReference type="AlphaFoldDB" id="A0A8S0WF73"/>
<reference evidence="1" key="2">
    <citation type="submission" date="2020-01" db="EMBL/GenBank/DDBJ databases">
        <authorList>
            <person name="Hornung B."/>
        </authorList>
    </citation>
    <scope>NUCLEOTIDE SEQUENCE</scope>
    <source>
        <strain evidence="1">PacBioINE</strain>
    </source>
</reference>
<organism evidence="1">
    <name type="scientific">Acididesulfobacillus acetoxydans</name>
    <dbReference type="NCBI Taxonomy" id="1561005"/>
    <lineage>
        <taxon>Bacteria</taxon>
        <taxon>Bacillati</taxon>
        <taxon>Bacillota</taxon>
        <taxon>Clostridia</taxon>
        <taxon>Eubacteriales</taxon>
        <taxon>Peptococcaceae</taxon>
        <taxon>Acididesulfobacillus</taxon>
    </lineage>
</organism>
<dbReference type="EMBL" id="LR746496">
    <property type="protein sequence ID" value="CAA7600732.1"/>
    <property type="molecule type" value="Genomic_DNA"/>
</dbReference>
<dbReference type="EMBL" id="CDGJ01000017">
    <property type="protein sequence ID" value="CEJ06159.1"/>
    <property type="molecule type" value="Genomic_DNA"/>
</dbReference>
<gene>
    <name evidence="2" type="ORF">DEACI_0605</name>
    <name evidence="1" type="ORF">DEACI_1385</name>
</gene>
<protein>
    <submittedName>
        <fullName evidence="1">Uncharacterized protein</fullName>
    </submittedName>
</protein>
<dbReference type="Proteomes" id="UP001071230">
    <property type="component" value="Unassembled WGS sequence"/>
</dbReference>
<evidence type="ECO:0000313" key="3">
    <source>
        <dbReference type="Proteomes" id="UP001071230"/>
    </source>
</evidence>
<proteinExistence type="predicted"/>
<accession>A0A8S0WF73</accession>
<dbReference type="KEGG" id="aacx:DEACI_1385"/>
<sequence length="82" mass="8939">MTDRRPSLRQTSRQKRLCDSGAPPGWLTVQGVGCNGVSPRCGRLTLLARLNTAPPACVRGRSPTRTVRLACGASVKHRRTRD</sequence>
<keyword evidence="3" id="KW-1185">Reference proteome</keyword>
<reference evidence="2" key="1">
    <citation type="submission" date="2014-11" db="EMBL/GenBank/DDBJ databases">
        <authorList>
            <person name="Hornung B.V."/>
        </authorList>
    </citation>
    <scope>NUCLEOTIDE SEQUENCE</scope>
    <source>
        <strain evidence="2">INE</strain>
    </source>
</reference>
<name>A0A8S0WF73_9FIRM</name>
<dbReference type="Proteomes" id="UP000836597">
    <property type="component" value="Chromosome"/>
</dbReference>